<gene>
    <name evidence="2" type="ORF">Plil01_000432900</name>
</gene>
<keyword evidence="1" id="KW-0812">Transmembrane</keyword>
<comment type="caution">
    <text evidence="2">The sequence shown here is derived from an EMBL/GenBank/DDBJ whole genome shotgun (WGS) entry which is preliminary data.</text>
</comment>
<dbReference type="Proteomes" id="UP001165083">
    <property type="component" value="Unassembled WGS sequence"/>
</dbReference>
<sequence length="127" mass="13522">MTIQTCSYCIARQCSSPYHVSLVALVVLAVSSATFLSALASAELRNAPLNLCSLMPNSDTDELVLLADADDRQLKGIADSSPVPQAGSSAEDRAWHLSRSLGKSNDKVKKALGLENLSAFSMKQKPN</sequence>
<evidence type="ECO:0000313" key="2">
    <source>
        <dbReference type="EMBL" id="GMF13902.1"/>
    </source>
</evidence>
<dbReference type="EMBL" id="BSXW01000175">
    <property type="protein sequence ID" value="GMF13902.1"/>
    <property type="molecule type" value="Genomic_DNA"/>
</dbReference>
<keyword evidence="3" id="KW-1185">Reference proteome</keyword>
<organism evidence="2 3">
    <name type="scientific">Phytophthora lilii</name>
    <dbReference type="NCBI Taxonomy" id="2077276"/>
    <lineage>
        <taxon>Eukaryota</taxon>
        <taxon>Sar</taxon>
        <taxon>Stramenopiles</taxon>
        <taxon>Oomycota</taxon>
        <taxon>Peronosporomycetes</taxon>
        <taxon>Peronosporales</taxon>
        <taxon>Peronosporaceae</taxon>
        <taxon>Phytophthora</taxon>
    </lineage>
</organism>
<feature type="transmembrane region" description="Helical" evidence="1">
    <location>
        <begin position="20"/>
        <end position="40"/>
    </location>
</feature>
<keyword evidence="1" id="KW-0472">Membrane</keyword>
<evidence type="ECO:0000313" key="3">
    <source>
        <dbReference type="Proteomes" id="UP001165083"/>
    </source>
</evidence>
<reference evidence="2" key="1">
    <citation type="submission" date="2023-04" db="EMBL/GenBank/DDBJ databases">
        <title>Phytophthora lilii NBRC 32176.</title>
        <authorList>
            <person name="Ichikawa N."/>
            <person name="Sato H."/>
            <person name="Tonouchi N."/>
        </authorList>
    </citation>
    <scope>NUCLEOTIDE SEQUENCE</scope>
    <source>
        <strain evidence="2">NBRC 32176</strain>
    </source>
</reference>
<dbReference type="AlphaFoldDB" id="A0A9W6TGS2"/>
<accession>A0A9W6TGS2</accession>
<proteinExistence type="predicted"/>
<name>A0A9W6TGS2_9STRA</name>
<protein>
    <submittedName>
        <fullName evidence="2">Unnamed protein product</fullName>
    </submittedName>
</protein>
<keyword evidence="1" id="KW-1133">Transmembrane helix</keyword>
<evidence type="ECO:0000256" key="1">
    <source>
        <dbReference type="SAM" id="Phobius"/>
    </source>
</evidence>